<dbReference type="Proteomes" id="UP001220217">
    <property type="component" value="Plasmid pG5MAi6_2"/>
</dbReference>
<dbReference type="Gene3D" id="3.40.50.720">
    <property type="entry name" value="NAD(P)-binding Rossmann-like Domain"/>
    <property type="match status" value="1"/>
</dbReference>
<evidence type="ECO:0000259" key="2">
    <source>
        <dbReference type="Pfam" id="PF01370"/>
    </source>
</evidence>
<dbReference type="Gene3D" id="3.90.25.10">
    <property type="entry name" value="UDP-galactose 4-epimerase, domain 1"/>
    <property type="match status" value="1"/>
</dbReference>
<comment type="similarity">
    <text evidence="1">Belongs to the NAD(P)-dependent epimerase/dehydratase family.</text>
</comment>
<dbReference type="InterPro" id="IPR001509">
    <property type="entry name" value="Epimerase_deHydtase"/>
</dbReference>
<dbReference type="AlphaFoldDB" id="A0ABD7X4B5"/>
<dbReference type="PANTHER" id="PTHR43000">
    <property type="entry name" value="DTDP-D-GLUCOSE 4,6-DEHYDRATASE-RELATED"/>
    <property type="match status" value="1"/>
</dbReference>
<protein>
    <submittedName>
        <fullName evidence="3">NAD-dependent epimerase/dehydratase family protein</fullName>
    </submittedName>
</protein>
<dbReference type="RefSeq" id="WP_275037758.1">
    <property type="nucleotide sequence ID" value="NZ_CP118720.1"/>
</dbReference>
<keyword evidence="3" id="KW-0614">Plasmid</keyword>
<name>A0ABD7X4B5_PRIAR</name>
<geneLocation type="plasmid" evidence="3 4">
    <name>pG5MAi6_2</name>
</geneLocation>
<feature type="domain" description="NAD-dependent epimerase/dehydratase" evidence="2">
    <location>
        <begin position="7"/>
        <end position="229"/>
    </location>
</feature>
<evidence type="ECO:0000256" key="1">
    <source>
        <dbReference type="ARBA" id="ARBA00007637"/>
    </source>
</evidence>
<sequence length="300" mass="33394">MSKSPTVLITGANGYTGSHACNYLSEKGFNVVGVTRNPYFEGEVQREVCDLTNKESVIKLIQKIKPEYLLHLAGKNHVGNSWITPSSFLEANLMSTVYLLEALRQENVACKVLIAGSALQFNPTDISTLNHPYSLSKTFQSLAAQSWAALYNMDIIIAKPSNLIGPGPSNGVCSIFAKKIVEMENQRSEKVLMVNNLKAQRDFLDVRDAVKAYEVIFRKGNSGEVYDIASGCSHSLQEIVNELKTLTPLNFKIKSDPDIQPEERFQVPPLKMLELGWRPSISLSNSLKDTVTYYRQSKIT</sequence>
<accession>A0ABD7X4B5</accession>
<evidence type="ECO:0000313" key="4">
    <source>
        <dbReference type="Proteomes" id="UP001220217"/>
    </source>
</evidence>
<gene>
    <name evidence="3" type="ORF">PWO00_28150</name>
</gene>
<evidence type="ECO:0000313" key="3">
    <source>
        <dbReference type="EMBL" id="WEA47257.1"/>
    </source>
</evidence>
<dbReference type="Pfam" id="PF01370">
    <property type="entry name" value="Epimerase"/>
    <property type="match status" value="1"/>
</dbReference>
<reference evidence="3 4" key="1">
    <citation type="submission" date="2023-02" db="EMBL/GenBank/DDBJ databases">
        <title>Complete genome sequence of Priestia aryabhattai G5MAi6, a methanol-tolerant strain isolated from tap water in Hong Kong.</title>
        <authorList>
            <person name="Leung K.M."/>
            <person name="Lai G.K.K."/>
            <person name="Griffin S.D.J."/>
        </authorList>
    </citation>
    <scope>NUCLEOTIDE SEQUENCE [LARGE SCALE GENOMIC DNA]</scope>
    <source>
        <strain evidence="3 4">G5MAi6</strain>
        <plasmid evidence="3 4">pG5MAi6_2</plasmid>
    </source>
</reference>
<dbReference type="SUPFAM" id="SSF51735">
    <property type="entry name" value="NAD(P)-binding Rossmann-fold domains"/>
    <property type="match status" value="1"/>
</dbReference>
<organism evidence="3 4">
    <name type="scientific">Priestia aryabhattai</name>
    <name type="common">Bacillus aryabhattai</name>
    <dbReference type="NCBI Taxonomy" id="412384"/>
    <lineage>
        <taxon>Bacteria</taxon>
        <taxon>Bacillati</taxon>
        <taxon>Bacillota</taxon>
        <taxon>Bacilli</taxon>
        <taxon>Bacillales</taxon>
        <taxon>Bacillaceae</taxon>
        <taxon>Priestia</taxon>
    </lineage>
</organism>
<dbReference type="InterPro" id="IPR036291">
    <property type="entry name" value="NAD(P)-bd_dom_sf"/>
</dbReference>
<proteinExistence type="inferred from homology"/>
<dbReference type="EMBL" id="CP118720">
    <property type="protein sequence ID" value="WEA47257.1"/>
    <property type="molecule type" value="Genomic_DNA"/>
</dbReference>